<feature type="compositionally biased region" description="Polar residues" evidence="2">
    <location>
        <begin position="30"/>
        <end position="41"/>
    </location>
</feature>
<keyword evidence="4" id="KW-1185">Reference proteome</keyword>
<reference evidence="3" key="1">
    <citation type="submission" date="2022-08" db="EMBL/GenBank/DDBJ databases">
        <authorList>
            <person name="Kallberg Y."/>
            <person name="Tangrot J."/>
            <person name="Rosling A."/>
        </authorList>
    </citation>
    <scope>NUCLEOTIDE SEQUENCE</scope>
    <source>
        <strain evidence="3">Wild A</strain>
    </source>
</reference>
<dbReference type="AlphaFoldDB" id="A0A9W4WM40"/>
<sequence length="68" mass="7871">MEFELFGRRLKAGKGKKNDDTKPSEADESINGSKPGSTNSLKVRIEELEKQKFEIKQLREELNRIKSY</sequence>
<accession>A0A9W4WM40</accession>
<name>A0A9W4WM40_9GLOM</name>
<evidence type="ECO:0000256" key="2">
    <source>
        <dbReference type="SAM" id="MobiDB-lite"/>
    </source>
</evidence>
<feature type="compositionally biased region" description="Basic and acidic residues" evidence="2">
    <location>
        <begin position="16"/>
        <end position="25"/>
    </location>
</feature>
<evidence type="ECO:0000313" key="3">
    <source>
        <dbReference type="EMBL" id="CAI2171665.1"/>
    </source>
</evidence>
<dbReference type="Proteomes" id="UP001153678">
    <property type="component" value="Unassembled WGS sequence"/>
</dbReference>
<evidence type="ECO:0000313" key="4">
    <source>
        <dbReference type="Proteomes" id="UP001153678"/>
    </source>
</evidence>
<proteinExistence type="predicted"/>
<dbReference type="EMBL" id="CAMKVN010000844">
    <property type="protein sequence ID" value="CAI2171665.1"/>
    <property type="molecule type" value="Genomic_DNA"/>
</dbReference>
<feature type="coiled-coil region" evidence="1">
    <location>
        <begin position="41"/>
        <end position="68"/>
    </location>
</feature>
<evidence type="ECO:0000256" key="1">
    <source>
        <dbReference type="SAM" id="Coils"/>
    </source>
</evidence>
<organism evidence="3 4">
    <name type="scientific">Funneliformis geosporum</name>
    <dbReference type="NCBI Taxonomy" id="1117311"/>
    <lineage>
        <taxon>Eukaryota</taxon>
        <taxon>Fungi</taxon>
        <taxon>Fungi incertae sedis</taxon>
        <taxon>Mucoromycota</taxon>
        <taxon>Glomeromycotina</taxon>
        <taxon>Glomeromycetes</taxon>
        <taxon>Glomerales</taxon>
        <taxon>Glomeraceae</taxon>
        <taxon>Funneliformis</taxon>
    </lineage>
</organism>
<comment type="caution">
    <text evidence="3">The sequence shown here is derived from an EMBL/GenBank/DDBJ whole genome shotgun (WGS) entry which is preliminary data.</text>
</comment>
<keyword evidence="1" id="KW-0175">Coiled coil</keyword>
<feature type="region of interest" description="Disordered" evidence="2">
    <location>
        <begin position="1"/>
        <end position="41"/>
    </location>
</feature>
<gene>
    <name evidence="3" type="ORF">FWILDA_LOCUS5194</name>
</gene>
<protein>
    <submittedName>
        <fullName evidence="3">1890_t:CDS:1</fullName>
    </submittedName>
</protein>